<accession>A0A250KKL5</accession>
<dbReference type="EMBL" id="AP018050">
    <property type="protein sequence ID" value="BBA30317.1"/>
    <property type="molecule type" value="Genomic_DNA"/>
</dbReference>
<dbReference type="OrthoDB" id="1083203at2"/>
<proteinExistence type="predicted"/>
<keyword evidence="1" id="KW-0812">Transmembrane</keyword>
<organism evidence="2 3">
    <name type="scientific">Prevotella melaninogenica</name>
    <dbReference type="NCBI Taxonomy" id="28132"/>
    <lineage>
        <taxon>Bacteria</taxon>
        <taxon>Pseudomonadati</taxon>
        <taxon>Bacteroidota</taxon>
        <taxon>Bacteroidia</taxon>
        <taxon>Bacteroidales</taxon>
        <taxon>Prevotellaceae</taxon>
        <taxon>Prevotella</taxon>
    </lineage>
</organism>
<reference evidence="2 3" key="1">
    <citation type="submission" date="2017-05" db="EMBL/GenBank/DDBJ databases">
        <title>whole genome sequence of Prevotella melaninogenica GAI 07411.</title>
        <authorList>
            <person name="Kondo Y."/>
            <person name="Hoshino T."/>
        </authorList>
    </citation>
    <scope>NUCLEOTIDE SEQUENCE [LARGE SCALE GENOMIC DNA]</scope>
    <source>
        <strain evidence="2 3">GAI 07411</strain>
    </source>
</reference>
<dbReference type="AlphaFoldDB" id="A0A250KKL5"/>
<protein>
    <recommendedName>
        <fullName evidence="4">Flagellar biosynthesis protein FliQ</fullName>
    </recommendedName>
</protein>
<feature type="transmembrane region" description="Helical" evidence="1">
    <location>
        <begin position="67"/>
        <end position="88"/>
    </location>
</feature>
<evidence type="ECO:0000256" key="1">
    <source>
        <dbReference type="SAM" id="Phobius"/>
    </source>
</evidence>
<name>A0A250KKL5_9BACT</name>
<dbReference type="RefSeq" id="WP_120175318.1">
    <property type="nucleotide sequence ID" value="NZ_AP018050.1"/>
</dbReference>
<keyword evidence="1" id="KW-1133">Transmembrane helix</keyword>
<evidence type="ECO:0000313" key="2">
    <source>
        <dbReference type="EMBL" id="BBA30317.1"/>
    </source>
</evidence>
<evidence type="ECO:0000313" key="3">
    <source>
        <dbReference type="Proteomes" id="UP000267517"/>
    </source>
</evidence>
<dbReference type="Proteomes" id="UP000267517">
    <property type="component" value="Chromosome II"/>
</dbReference>
<feature type="transmembrane region" description="Helical" evidence="1">
    <location>
        <begin position="132"/>
        <end position="149"/>
    </location>
</feature>
<evidence type="ECO:0008006" key="4">
    <source>
        <dbReference type="Google" id="ProtNLM"/>
    </source>
</evidence>
<gene>
    <name evidence="2" type="ORF">PMEL_200845</name>
</gene>
<sequence length="168" mass="17955">MNTETKPKKESKLDIDSNYDLRLVSTLSPAFRWVLTLPIAFIAMFAVQVGFGTLVKLINSNLPMGEIVSTIMLSTVMLAKYAIFVIAATSTAPVARNKKFIAAIAAAFIGALLCVGGTAISLSLSVSIDKTMLISTFVASILGLLLGVWKVRSTTSKPLTEENKASQL</sequence>
<feature type="transmembrane region" description="Helical" evidence="1">
    <location>
        <begin position="100"/>
        <end position="126"/>
    </location>
</feature>
<feature type="transmembrane region" description="Helical" evidence="1">
    <location>
        <begin position="30"/>
        <end position="55"/>
    </location>
</feature>
<keyword evidence="1" id="KW-0472">Membrane</keyword>